<organism evidence="1 2">
    <name type="scientific">Luteolibacter pohnpeiensis</name>
    <dbReference type="NCBI Taxonomy" id="454153"/>
    <lineage>
        <taxon>Bacteria</taxon>
        <taxon>Pseudomonadati</taxon>
        <taxon>Verrucomicrobiota</taxon>
        <taxon>Verrucomicrobiia</taxon>
        <taxon>Verrucomicrobiales</taxon>
        <taxon>Verrucomicrobiaceae</taxon>
        <taxon>Luteolibacter</taxon>
    </lineage>
</organism>
<keyword evidence="2" id="KW-1185">Reference proteome</keyword>
<dbReference type="RefSeq" id="WP_200271778.1">
    <property type="nucleotide sequence ID" value="NZ_JAENIJ010000023.1"/>
</dbReference>
<evidence type="ECO:0000313" key="1">
    <source>
        <dbReference type="EMBL" id="MBK1883533.1"/>
    </source>
</evidence>
<dbReference type="EMBL" id="JAENIJ010000023">
    <property type="protein sequence ID" value="MBK1883533.1"/>
    <property type="molecule type" value="Genomic_DNA"/>
</dbReference>
<gene>
    <name evidence="1" type="ORF">JIN85_13995</name>
</gene>
<reference evidence="1" key="1">
    <citation type="submission" date="2021-01" db="EMBL/GenBank/DDBJ databases">
        <title>Modified the classification status of verrucomicrobia.</title>
        <authorList>
            <person name="Feng X."/>
        </authorList>
    </citation>
    <scope>NUCLEOTIDE SEQUENCE</scope>
    <source>
        <strain evidence="1">KCTC 22041</strain>
    </source>
</reference>
<dbReference type="Proteomes" id="UP000603141">
    <property type="component" value="Unassembled WGS sequence"/>
</dbReference>
<accession>A0A934SE42</accession>
<dbReference type="AlphaFoldDB" id="A0A934SE42"/>
<comment type="caution">
    <text evidence="1">The sequence shown here is derived from an EMBL/GenBank/DDBJ whole genome shotgun (WGS) entry which is preliminary data.</text>
</comment>
<proteinExistence type="predicted"/>
<sequence length="100" mass="11520">MREDTVEYEIKLMKISARGEWIVADAAKKFEEAGFNAALTAHYFFLHGVLNCFPTMDIYDQAELLHLMDRFTVEKLSDLIRDGIDIDKTPFAMDQEALDD</sequence>
<evidence type="ECO:0000313" key="2">
    <source>
        <dbReference type="Proteomes" id="UP000603141"/>
    </source>
</evidence>
<name>A0A934SE42_9BACT</name>
<protein>
    <submittedName>
        <fullName evidence="1">Uncharacterized protein</fullName>
    </submittedName>
</protein>